<evidence type="ECO:0000256" key="3">
    <source>
        <dbReference type="ARBA" id="ARBA00022723"/>
    </source>
</evidence>
<reference evidence="10 11" key="1">
    <citation type="submission" date="2019-02" db="EMBL/GenBank/DDBJ databases">
        <title>Deep-cultivation of Planctomycetes and their phenomic and genomic characterization uncovers novel biology.</title>
        <authorList>
            <person name="Wiegand S."/>
            <person name="Jogler M."/>
            <person name="Boedeker C."/>
            <person name="Pinto D."/>
            <person name="Vollmers J."/>
            <person name="Rivas-Marin E."/>
            <person name="Kohn T."/>
            <person name="Peeters S.H."/>
            <person name="Heuer A."/>
            <person name="Rast P."/>
            <person name="Oberbeckmann S."/>
            <person name="Bunk B."/>
            <person name="Jeske O."/>
            <person name="Meyerdierks A."/>
            <person name="Storesund J.E."/>
            <person name="Kallscheuer N."/>
            <person name="Luecker S."/>
            <person name="Lage O.M."/>
            <person name="Pohl T."/>
            <person name="Merkel B.J."/>
            <person name="Hornburger P."/>
            <person name="Mueller R.-W."/>
            <person name="Bruemmer F."/>
            <person name="Labrenz M."/>
            <person name="Spormann A.M."/>
            <person name="Op den Camp H."/>
            <person name="Overmann J."/>
            <person name="Amann R."/>
            <person name="Jetten M.S.M."/>
            <person name="Mascher T."/>
            <person name="Medema M.H."/>
            <person name="Devos D.P."/>
            <person name="Kaster A.-K."/>
            <person name="Ovreas L."/>
            <person name="Rohde M."/>
            <person name="Galperin M.Y."/>
            <person name="Jogler C."/>
        </authorList>
    </citation>
    <scope>NUCLEOTIDE SEQUENCE [LARGE SCALE GENOMIC DNA]</scope>
    <source>
        <strain evidence="10 11">Pla175</strain>
    </source>
</reference>
<dbReference type="InterPro" id="IPR024607">
    <property type="entry name" value="Sulfatase_CS"/>
</dbReference>
<evidence type="ECO:0000259" key="9">
    <source>
        <dbReference type="Pfam" id="PF00884"/>
    </source>
</evidence>
<evidence type="ECO:0000313" key="11">
    <source>
        <dbReference type="Proteomes" id="UP000317429"/>
    </source>
</evidence>
<dbReference type="OrthoDB" id="9762324at2"/>
<dbReference type="InterPro" id="IPR017850">
    <property type="entry name" value="Alkaline_phosphatase_core_sf"/>
</dbReference>
<proteinExistence type="inferred from homology"/>
<dbReference type="EC" id="3.1.6.1" evidence="10"/>
<feature type="signal peptide" evidence="8">
    <location>
        <begin position="1"/>
        <end position="23"/>
    </location>
</feature>
<evidence type="ECO:0000256" key="4">
    <source>
        <dbReference type="ARBA" id="ARBA00022729"/>
    </source>
</evidence>
<feature type="chain" id="PRO_5021905265" evidence="8">
    <location>
        <begin position="24"/>
        <end position="489"/>
    </location>
</feature>
<evidence type="ECO:0000256" key="1">
    <source>
        <dbReference type="ARBA" id="ARBA00001913"/>
    </source>
</evidence>
<dbReference type="RefSeq" id="WP_145285277.1">
    <property type="nucleotide sequence ID" value="NZ_CP036291.1"/>
</dbReference>
<dbReference type="GO" id="GO:0046872">
    <property type="term" value="F:metal ion binding"/>
    <property type="evidence" value="ECO:0007669"/>
    <property type="project" value="UniProtKB-KW"/>
</dbReference>
<gene>
    <name evidence="10" type="primary">atsA_50</name>
    <name evidence="10" type="ORF">Pla175_25960</name>
</gene>
<dbReference type="GO" id="GO:0004065">
    <property type="term" value="F:arylsulfatase activity"/>
    <property type="evidence" value="ECO:0007669"/>
    <property type="project" value="UniProtKB-EC"/>
</dbReference>
<evidence type="ECO:0000256" key="6">
    <source>
        <dbReference type="ARBA" id="ARBA00022837"/>
    </source>
</evidence>
<comment type="similarity">
    <text evidence="2">Belongs to the sulfatase family.</text>
</comment>
<feature type="domain" description="Sulfatase N-terminal" evidence="9">
    <location>
        <begin position="33"/>
        <end position="388"/>
    </location>
</feature>
<name>A0A518DCL2_9BACT</name>
<dbReference type="Gene3D" id="3.40.720.10">
    <property type="entry name" value="Alkaline Phosphatase, subunit A"/>
    <property type="match status" value="1"/>
</dbReference>
<organism evidence="10 11">
    <name type="scientific">Pirellulimonas nuda</name>
    <dbReference type="NCBI Taxonomy" id="2528009"/>
    <lineage>
        <taxon>Bacteria</taxon>
        <taxon>Pseudomonadati</taxon>
        <taxon>Planctomycetota</taxon>
        <taxon>Planctomycetia</taxon>
        <taxon>Pirellulales</taxon>
        <taxon>Lacipirellulaceae</taxon>
        <taxon>Pirellulimonas</taxon>
    </lineage>
</organism>
<evidence type="ECO:0000256" key="7">
    <source>
        <dbReference type="SAM" id="MobiDB-lite"/>
    </source>
</evidence>
<evidence type="ECO:0000256" key="5">
    <source>
        <dbReference type="ARBA" id="ARBA00022801"/>
    </source>
</evidence>
<dbReference type="PROSITE" id="PS00149">
    <property type="entry name" value="SULFATASE_2"/>
    <property type="match status" value="1"/>
</dbReference>
<evidence type="ECO:0000256" key="2">
    <source>
        <dbReference type="ARBA" id="ARBA00008779"/>
    </source>
</evidence>
<protein>
    <submittedName>
        <fullName evidence="10">Arylsulfatase</fullName>
        <ecNumber evidence="10">3.1.6.1</ecNumber>
    </submittedName>
</protein>
<comment type="cofactor">
    <cofactor evidence="1">
        <name>Ca(2+)</name>
        <dbReference type="ChEBI" id="CHEBI:29108"/>
    </cofactor>
</comment>
<keyword evidence="11" id="KW-1185">Reference proteome</keyword>
<dbReference type="KEGG" id="pnd:Pla175_25960"/>
<dbReference type="InterPro" id="IPR000917">
    <property type="entry name" value="Sulfatase_N"/>
</dbReference>
<keyword evidence="3" id="KW-0479">Metal-binding</keyword>
<dbReference type="CDD" id="cd16155">
    <property type="entry name" value="sulfatase_like"/>
    <property type="match status" value="1"/>
</dbReference>
<feature type="compositionally biased region" description="Basic and acidic residues" evidence="7">
    <location>
        <begin position="179"/>
        <end position="189"/>
    </location>
</feature>
<evidence type="ECO:0000256" key="8">
    <source>
        <dbReference type="SAM" id="SignalP"/>
    </source>
</evidence>
<dbReference type="InterPro" id="IPR050738">
    <property type="entry name" value="Sulfatase"/>
</dbReference>
<accession>A0A518DCL2</accession>
<dbReference type="Proteomes" id="UP000317429">
    <property type="component" value="Chromosome"/>
</dbReference>
<dbReference type="Pfam" id="PF00884">
    <property type="entry name" value="Sulfatase"/>
    <property type="match status" value="1"/>
</dbReference>
<dbReference type="EMBL" id="CP036291">
    <property type="protein sequence ID" value="QDU89209.1"/>
    <property type="molecule type" value="Genomic_DNA"/>
</dbReference>
<dbReference type="SUPFAM" id="SSF53649">
    <property type="entry name" value="Alkaline phosphatase-like"/>
    <property type="match status" value="1"/>
</dbReference>
<sequence length="489" mass="55015" precursor="true">MPVLLRSCCLSGLLLLLAGFAAAQPQGTEDRRPNVLFILTDDQCWEALGCTGGEVETPNLDRLAASGTLFTRAYNMGSWSGAVCMPSRTMLITGRKLWNVYPIDQQLVARQRKKAAQAPGKPIDTGTAWPEWFSQAGYRTYFAGKWHTNFHKAEDVFDVVGTVRPGMPADTPEGYNRPKSPDDDRWQPWDKQRGGFWEGGTHWSEVLRDEAIGFLKQGAERPEPFFMYLAFNAPHDPRQSPREYVQRYPASKIRTPENFLPEYPYKDQIECGRSLRDERLAPFPRTEYAVQVNRSEYYALVTHLDDQIGAVLEALRASGQADNTFVLLTSDHGLALGRHGLMGKQNVFEHSLRAPLIVAGPGLPRGGRSDARVFLQDVVPTSLEAAGIPVPEEIEFESLLPLIRGEAGARDDSMYAAYRMSQRMAIRGDWKIIYYTNVPKHLLFNLADDPLEMHDLADRPEHAAKLAEMKQALRDDMRQNNDPLKQPQG</sequence>
<keyword evidence="6" id="KW-0106">Calcium</keyword>
<evidence type="ECO:0000313" key="10">
    <source>
        <dbReference type="EMBL" id="QDU89209.1"/>
    </source>
</evidence>
<feature type="region of interest" description="Disordered" evidence="7">
    <location>
        <begin position="167"/>
        <end position="189"/>
    </location>
</feature>
<keyword evidence="4 8" id="KW-0732">Signal</keyword>
<keyword evidence="5 10" id="KW-0378">Hydrolase</keyword>
<dbReference type="PANTHER" id="PTHR42693">
    <property type="entry name" value="ARYLSULFATASE FAMILY MEMBER"/>
    <property type="match status" value="1"/>
</dbReference>
<dbReference type="PANTHER" id="PTHR42693:SF42">
    <property type="entry name" value="ARYLSULFATASE G"/>
    <property type="match status" value="1"/>
</dbReference>
<dbReference type="AlphaFoldDB" id="A0A518DCL2"/>